<organism evidence="2 3">
    <name type="scientific">Lactuca saligna</name>
    <name type="common">Willowleaf lettuce</name>
    <dbReference type="NCBI Taxonomy" id="75948"/>
    <lineage>
        <taxon>Eukaryota</taxon>
        <taxon>Viridiplantae</taxon>
        <taxon>Streptophyta</taxon>
        <taxon>Embryophyta</taxon>
        <taxon>Tracheophyta</taxon>
        <taxon>Spermatophyta</taxon>
        <taxon>Magnoliopsida</taxon>
        <taxon>eudicotyledons</taxon>
        <taxon>Gunneridae</taxon>
        <taxon>Pentapetalae</taxon>
        <taxon>asterids</taxon>
        <taxon>campanulids</taxon>
        <taxon>Asterales</taxon>
        <taxon>Asteraceae</taxon>
        <taxon>Cichorioideae</taxon>
        <taxon>Cichorieae</taxon>
        <taxon>Lactucinae</taxon>
        <taxon>Lactuca</taxon>
    </lineage>
</organism>
<gene>
    <name evidence="2" type="ORF">LSALG_LOCUS26439</name>
</gene>
<accession>A0AA35Z6W7</accession>
<dbReference type="Proteomes" id="UP001177003">
    <property type="component" value="Chromosome 5"/>
</dbReference>
<sequence>MEKTMMFETEATDLAIEPYINKNVDTNDLMEETYESEARNDFDVNIEFDEDEDNVERILGKVFDTPDEAYTFYNDYSFLHGFGIRKDDTVKSTRTNEPYRKYYVCCKEGFKRVDNNDSSGNEKKNVVEMLKLDVKQSFELQDRRMENGWWTYLMTHTIMN</sequence>
<dbReference type="InterPro" id="IPR004330">
    <property type="entry name" value="FAR1_DNA_bnd_dom"/>
</dbReference>
<dbReference type="Pfam" id="PF03101">
    <property type="entry name" value="FAR1"/>
    <property type="match status" value="1"/>
</dbReference>
<evidence type="ECO:0000313" key="2">
    <source>
        <dbReference type="EMBL" id="CAI9287048.1"/>
    </source>
</evidence>
<name>A0AA35Z6W7_LACSI</name>
<proteinExistence type="predicted"/>
<evidence type="ECO:0000259" key="1">
    <source>
        <dbReference type="Pfam" id="PF03101"/>
    </source>
</evidence>
<keyword evidence="3" id="KW-1185">Reference proteome</keyword>
<dbReference type="PANTHER" id="PTHR46328">
    <property type="entry name" value="FAR-RED IMPAIRED RESPONSIVE (FAR1) FAMILY PROTEIN-RELATED"/>
    <property type="match status" value="1"/>
</dbReference>
<dbReference type="AlphaFoldDB" id="A0AA35Z6W7"/>
<evidence type="ECO:0000313" key="3">
    <source>
        <dbReference type="Proteomes" id="UP001177003"/>
    </source>
</evidence>
<feature type="domain" description="FAR1" evidence="1">
    <location>
        <begin position="71"/>
        <end position="138"/>
    </location>
</feature>
<protein>
    <recommendedName>
        <fullName evidence="1">FAR1 domain-containing protein</fullName>
    </recommendedName>
</protein>
<dbReference type="PANTHER" id="PTHR46328:SF41">
    <property type="entry name" value="FAR1 DNA BINDING DOMAIN, FHY3_FAR1 FAMILY-RELATED"/>
    <property type="match status" value="1"/>
</dbReference>
<dbReference type="EMBL" id="OX465081">
    <property type="protein sequence ID" value="CAI9287048.1"/>
    <property type="molecule type" value="Genomic_DNA"/>
</dbReference>
<reference evidence="2" key="1">
    <citation type="submission" date="2023-04" db="EMBL/GenBank/DDBJ databases">
        <authorList>
            <person name="Vijverberg K."/>
            <person name="Xiong W."/>
            <person name="Schranz E."/>
        </authorList>
    </citation>
    <scope>NUCLEOTIDE SEQUENCE</scope>
</reference>